<dbReference type="EMBL" id="JAACJJ010000043">
    <property type="protein sequence ID" value="KAF5315366.1"/>
    <property type="molecule type" value="Genomic_DNA"/>
</dbReference>
<keyword evidence="3" id="KW-1185">Reference proteome</keyword>
<feature type="region of interest" description="Disordered" evidence="1">
    <location>
        <begin position="409"/>
        <end position="433"/>
    </location>
</feature>
<proteinExistence type="predicted"/>
<comment type="caution">
    <text evidence="2">The sequence shown here is derived from an EMBL/GenBank/DDBJ whole genome shotgun (WGS) entry which is preliminary data.</text>
</comment>
<accession>A0A8H5B2D8</accession>
<dbReference type="AlphaFoldDB" id="A0A8H5B2D8"/>
<dbReference type="Proteomes" id="UP000567179">
    <property type="component" value="Unassembled WGS sequence"/>
</dbReference>
<gene>
    <name evidence="2" type="ORF">D9619_007113</name>
</gene>
<sequence>MSVAANLPSYADPFQGEALNRAPSYTAEPHRHEQRLAQADRVGPRPSGAFIKEKNNVRLRLTAQENGVELPVYGIGEHVTGVVELSKPAGITSVEVKIEGRLRIKENAEGGTAIANLVLDTAVLWFKDRANPQCPESLSFSLALPTTFTYADVTYPLPPSFEAKLDGLPGFVADIEYSVTALVGKPNGVPLPKMNSKALGIHIGTNVVSTPFIYFPRSKPSAPLPLPLIHSPDGFIPSDEWTCVEAVVRSKKGKHADIIAKFYVPATRIFCMSLNIPFHLTFESNAVALAAFLPYSPSQTNGKKQTKLELLRQTTVDVKNEMHYHVKTDMWRVDCIGEGTFKHAGDGPSVMSFSGEIALNDLAKVPGFKAAGLSVRDCIILTVTPPDPGKALFCDTRLAVPIRLTTEPWTPNGAGMGSEPPAFWDPPTPPDQD</sequence>
<evidence type="ECO:0000313" key="2">
    <source>
        <dbReference type="EMBL" id="KAF5315366.1"/>
    </source>
</evidence>
<feature type="region of interest" description="Disordered" evidence="1">
    <location>
        <begin position="25"/>
        <end position="47"/>
    </location>
</feature>
<evidence type="ECO:0000313" key="3">
    <source>
        <dbReference type="Proteomes" id="UP000567179"/>
    </source>
</evidence>
<dbReference type="OrthoDB" id="3242181at2759"/>
<reference evidence="2 3" key="1">
    <citation type="journal article" date="2020" name="ISME J.">
        <title>Uncovering the hidden diversity of litter-decomposition mechanisms in mushroom-forming fungi.</title>
        <authorList>
            <person name="Floudas D."/>
            <person name="Bentzer J."/>
            <person name="Ahren D."/>
            <person name="Johansson T."/>
            <person name="Persson P."/>
            <person name="Tunlid A."/>
        </authorList>
    </citation>
    <scope>NUCLEOTIDE SEQUENCE [LARGE SCALE GENOMIC DNA]</scope>
    <source>
        <strain evidence="2 3">CBS 101986</strain>
    </source>
</reference>
<evidence type="ECO:0000256" key="1">
    <source>
        <dbReference type="SAM" id="MobiDB-lite"/>
    </source>
</evidence>
<organism evidence="2 3">
    <name type="scientific">Psilocybe cf. subviscida</name>
    <dbReference type="NCBI Taxonomy" id="2480587"/>
    <lineage>
        <taxon>Eukaryota</taxon>
        <taxon>Fungi</taxon>
        <taxon>Dikarya</taxon>
        <taxon>Basidiomycota</taxon>
        <taxon>Agaricomycotina</taxon>
        <taxon>Agaricomycetes</taxon>
        <taxon>Agaricomycetidae</taxon>
        <taxon>Agaricales</taxon>
        <taxon>Agaricineae</taxon>
        <taxon>Strophariaceae</taxon>
        <taxon>Psilocybe</taxon>
    </lineage>
</organism>
<feature type="compositionally biased region" description="Pro residues" evidence="1">
    <location>
        <begin position="423"/>
        <end position="433"/>
    </location>
</feature>
<name>A0A8H5B2D8_9AGAR</name>
<protein>
    <submittedName>
        <fullName evidence="2">Uncharacterized protein</fullName>
    </submittedName>
</protein>